<evidence type="ECO:0000313" key="11">
    <source>
        <dbReference type="Proteomes" id="UP000800035"/>
    </source>
</evidence>
<evidence type="ECO:0000256" key="3">
    <source>
        <dbReference type="ARBA" id="ARBA00022729"/>
    </source>
</evidence>
<keyword evidence="5 7" id="KW-0472">Membrane</keyword>
<evidence type="ECO:0000256" key="7">
    <source>
        <dbReference type="SAM" id="Phobius"/>
    </source>
</evidence>
<evidence type="ECO:0000259" key="9">
    <source>
        <dbReference type="PROSITE" id="PS51328"/>
    </source>
</evidence>
<dbReference type="EMBL" id="ML976977">
    <property type="protein sequence ID" value="KAF1963433.1"/>
    <property type="molecule type" value="Genomic_DNA"/>
</dbReference>
<dbReference type="AlphaFoldDB" id="A0A6A5UE00"/>
<feature type="compositionally biased region" description="Polar residues" evidence="6">
    <location>
        <begin position="252"/>
        <end position="262"/>
    </location>
</feature>
<dbReference type="SUPFAM" id="SSF49899">
    <property type="entry name" value="Concanavalin A-like lectins/glucanases"/>
    <property type="match status" value="1"/>
</dbReference>
<feature type="domain" description="L-type lectin-like" evidence="9">
    <location>
        <begin position="30"/>
        <end position="242"/>
    </location>
</feature>
<dbReference type="GO" id="GO:0005537">
    <property type="term" value="F:D-mannose binding"/>
    <property type="evidence" value="ECO:0007669"/>
    <property type="project" value="TreeGrafter"/>
</dbReference>
<dbReference type="Pfam" id="PF03388">
    <property type="entry name" value="Lectin_leg-like"/>
    <property type="match status" value="1"/>
</dbReference>
<reference evidence="10" key="1">
    <citation type="journal article" date="2020" name="Stud. Mycol.">
        <title>101 Dothideomycetes genomes: a test case for predicting lifestyles and emergence of pathogens.</title>
        <authorList>
            <person name="Haridas S."/>
            <person name="Albert R."/>
            <person name="Binder M."/>
            <person name="Bloem J."/>
            <person name="Labutti K."/>
            <person name="Salamov A."/>
            <person name="Andreopoulos B."/>
            <person name="Baker S."/>
            <person name="Barry K."/>
            <person name="Bills G."/>
            <person name="Bluhm B."/>
            <person name="Cannon C."/>
            <person name="Castanera R."/>
            <person name="Culley D."/>
            <person name="Daum C."/>
            <person name="Ezra D."/>
            <person name="Gonzalez J."/>
            <person name="Henrissat B."/>
            <person name="Kuo A."/>
            <person name="Liang C."/>
            <person name="Lipzen A."/>
            <person name="Lutzoni F."/>
            <person name="Magnuson J."/>
            <person name="Mondo S."/>
            <person name="Nolan M."/>
            <person name="Ohm R."/>
            <person name="Pangilinan J."/>
            <person name="Park H.-J."/>
            <person name="Ramirez L."/>
            <person name="Alfaro M."/>
            <person name="Sun H."/>
            <person name="Tritt A."/>
            <person name="Yoshinaga Y."/>
            <person name="Zwiers L.-H."/>
            <person name="Turgeon B."/>
            <person name="Goodwin S."/>
            <person name="Spatafora J."/>
            <person name="Crous P."/>
            <person name="Grigoriev I."/>
        </authorList>
    </citation>
    <scope>NUCLEOTIDE SEQUENCE</scope>
    <source>
        <strain evidence="10">CBS 675.92</strain>
    </source>
</reference>
<evidence type="ECO:0000256" key="1">
    <source>
        <dbReference type="ARBA" id="ARBA00004479"/>
    </source>
</evidence>
<proteinExistence type="predicted"/>
<accession>A0A6A5UE00</accession>
<feature type="chain" id="PRO_5025480561" evidence="8">
    <location>
        <begin position="24"/>
        <end position="466"/>
    </location>
</feature>
<organism evidence="10 11">
    <name type="scientific">Byssothecium circinans</name>
    <dbReference type="NCBI Taxonomy" id="147558"/>
    <lineage>
        <taxon>Eukaryota</taxon>
        <taxon>Fungi</taxon>
        <taxon>Dikarya</taxon>
        <taxon>Ascomycota</taxon>
        <taxon>Pezizomycotina</taxon>
        <taxon>Dothideomycetes</taxon>
        <taxon>Pleosporomycetidae</taxon>
        <taxon>Pleosporales</taxon>
        <taxon>Massarineae</taxon>
        <taxon>Massarinaceae</taxon>
        <taxon>Byssothecium</taxon>
    </lineage>
</organism>
<name>A0A6A5UE00_9PLEO</name>
<dbReference type="GO" id="GO:0030134">
    <property type="term" value="C:COPII-coated ER to Golgi transport vesicle"/>
    <property type="evidence" value="ECO:0007669"/>
    <property type="project" value="TreeGrafter"/>
</dbReference>
<feature type="compositionally biased region" description="Basic and acidic residues" evidence="6">
    <location>
        <begin position="263"/>
        <end position="274"/>
    </location>
</feature>
<feature type="transmembrane region" description="Helical" evidence="7">
    <location>
        <begin position="436"/>
        <end position="454"/>
    </location>
</feature>
<evidence type="ECO:0000256" key="8">
    <source>
        <dbReference type="SAM" id="SignalP"/>
    </source>
</evidence>
<dbReference type="InterPro" id="IPR005052">
    <property type="entry name" value="Lectin_leg"/>
</dbReference>
<keyword evidence="2 7" id="KW-0812">Transmembrane</keyword>
<keyword evidence="10" id="KW-0430">Lectin</keyword>
<keyword evidence="4 7" id="KW-1133">Transmembrane helix</keyword>
<evidence type="ECO:0000313" key="10">
    <source>
        <dbReference type="EMBL" id="KAF1963433.1"/>
    </source>
</evidence>
<keyword evidence="3 8" id="KW-0732">Signal</keyword>
<evidence type="ECO:0000256" key="2">
    <source>
        <dbReference type="ARBA" id="ARBA00022692"/>
    </source>
</evidence>
<dbReference type="InterPro" id="IPR013320">
    <property type="entry name" value="ConA-like_dom_sf"/>
</dbReference>
<dbReference type="PANTHER" id="PTHR12223">
    <property type="entry name" value="VESICULAR MANNOSE-BINDING LECTIN"/>
    <property type="match status" value="1"/>
</dbReference>
<dbReference type="OrthoDB" id="10265193at2759"/>
<comment type="subcellular location">
    <subcellularLocation>
        <location evidence="1">Membrane</location>
        <topology evidence="1">Single-pass type I membrane protein</topology>
    </subcellularLocation>
</comment>
<feature type="compositionally biased region" description="Basic and acidic residues" evidence="6">
    <location>
        <begin position="287"/>
        <end position="301"/>
    </location>
</feature>
<evidence type="ECO:0000256" key="5">
    <source>
        <dbReference type="ARBA" id="ARBA00023136"/>
    </source>
</evidence>
<protein>
    <submittedName>
        <fullName evidence="10">Concanavalin A-like lectin/glucanase</fullName>
    </submittedName>
</protein>
<evidence type="ECO:0000256" key="4">
    <source>
        <dbReference type="ARBA" id="ARBA00022989"/>
    </source>
</evidence>
<feature type="region of interest" description="Disordered" evidence="6">
    <location>
        <begin position="245"/>
        <end position="303"/>
    </location>
</feature>
<feature type="signal peptide" evidence="8">
    <location>
        <begin position="1"/>
        <end position="23"/>
    </location>
</feature>
<evidence type="ECO:0000256" key="6">
    <source>
        <dbReference type="SAM" id="MobiDB-lite"/>
    </source>
</evidence>
<dbReference type="GO" id="GO:0005793">
    <property type="term" value="C:endoplasmic reticulum-Golgi intermediate compartment"/>
    <property type="evidence" value="ECO:0007669"/>
    <property type="project" value="TreeGrafter"/>
</dbReference>
<sequence length="466" mass="52884">MYITSSTLRSVAWSALALSTARASYIIDSHSFGQNGKDVSPNLRAIPHFHLKGEGWDPEIHSDRVILTPPWPGNKRGALWSEEPLYHAGDWQAEMSFRVSGMERGGGNLQIWYTKDSQKDGPPTSLYTAPRFDGLVLVIDQYEGRGGSIRGFLNDGNMDIKAHSDPDTLAFGQCDYAYRNLGRLSAVKLKQANGNLEVTVDGNPCFSTNKVKLPEGYYFGISASSAENPDSFEIHRFIVSTTNTYTREEPGSHNQQQHLGDSQQHHEQQQHHFDPNVQPPPRVHHSYRQEREARDKARHDANPNVPQMLEDVFAANIKSQQDQFVDLHNRIQIITHRLDDLFDMLDTYMAEQDERFNQLMGRVTPMHDQVSAVQRNVEKVERTTMETLRDLESKDFKDMLNQIHFAMERGHNAIANSIPGQMADVVGKHGPSMTTFVFIAVAIQIMVFGAWRVYKTRRHGAPKKYL</sequence>
<dbReference type="PANTHER" id="PTHR12223:SF28">
    <property type="entry name" value="LECTIN, MANNOSE BINDING 1 LIKE"/>
    <property type="match status" value="1"/>
</dbReference>
<gene>
    <name evidence="10" type="ORF">CC80DRAFT_511778</name>
</gene>
<dbReference type="InterPro" id="IPR035661">
    <property type="entry name" value="EMP46/EMP47_N"/>
</dbReference>
<dbReference type="Gene3D" id="2.60.120.200">
    <property type="match status" value="1"/>
</dbReference>
<dbReference type="Proteomes" id="UP000800035">
    <property type="component" value="Unassembled WGS sequence"/>
</dbReference>
<keyword evidence="11" id="KW-1185">Reference proteome</keyword>
<dbReference type="CDD" id="cd06903">
    <property type="entry name" value="lectin_EMP46_EMP47"/>
    <property type="match status" value="1"/>
</dbReference>
<dbReference type="InterPro" id="IPR051136">
    <property type="entry name" value="Intracellular_Lectin-GPT"/>
</dbReference>
<dbReference type="GO" id="GO:0006888">
    <property type="term" value="P:endoplasmic reticulum to Golgi vesicle-mediated transport"/>
    <property type="evidence" value="ECO:0007669"/>
    <property type="project" value="TreeGrafter"/>
</dbReference>
<dbReference type="GO" id="GO:0000139">
    <property type="term" value="C:Golgi membrane"/>
    <property type="evidence" value="ECO:0007669"/>
    <property type="project" value="TreeGrafter"/>
</dbReference>
<dbReference type="GO" id="GO:0005789">
    <property type="term" value="C:endoplasmic reticulum membrane"/>
    <property type="evidence" value="ECO:0007669"/>
    <property type="project" value="TreeGrafter"/>
</dbReference>
<dbReference type="PROSITE" id="PS51328">
    <property type="entry name" value="L_LECTIN_LIKE"/>
    <property type="match status" value="1"/>
</dbReference>